<dbReference type="HOGENOM" id="CLU_1315589_0_0_1"/>
<name>A5E0K9_LODEL</name>
<keyword evidence="2" id="KW-1185">Reference proteome</keyword>
<organism evidence="1 2">
    <name type="scientific">Lodderomyces elongisporus (strain ATCC 11503 / CBS 2605 / JCM 1781 / NBRC 1676 / NRRL YB-4239)</name>
    <name type="common">Yeast</name>
    <name type="synonym">Saccharomyces elongisporus</name>
    <dbReference type="NCBI Taxonomy" id="379508"/>
    <lineage>
        <taxon>Eukaryota</taxon>
        <taxon>Fungi</taxon>
        <taxon>Dikarya</taxon>
        <taxon>Ascomycota</taxon>
        <taxon>Saccharomycotina</taxon>
        <taxon>Pichiomycetes</taxon>
        <taxon>Debaryomycetaceae</taxon>
        <taxon>Candida/Lodderomyces clade</taxon>
        <taxon>Lodderomyces</taxon>
    </lineage>
</organism>
<dbReference type="InParanoid" id="A5E0K9"/>
<accession>A5E0K9</accession>
<dbReference type="EMBL" id="CH981527">
    <property type="protein sequence ID" value="EDK44967.1"/>
    <property type="molecule type" value="Genomic_DNA"/>
</dbReference>
<proteinExistence type="predicted"/>
<evidence type="ECO:0000313" key="1">
    <source>
        <dbReference type="EMBL" id="EDK44967.1"/>
    </source>
</evidence>
<protein>
    <submittedName>
        <fullName evidence="1">Uncharacterized protein</fullName>
    </submittedName>
</protein>
<reference evidence="1 2" key="1">
    <citation type="journal article" date="2009" name="Nature">
        <title>Evolution of pathogenicity and sexual reproduction in eight Candida genomes.</title>
        <authorList>
            <person name="Butler G."/>
            <person name="Rasmussen M.D."/>
            <person name="Lin M.F."/>
            <person name="Santos M.A."/>
            <person name="Sakthikumar S."/>
            <person name="Munro C.A."/>
            <person name="Rheinbay E."/>
            <person name="Grabherr M."/>
            <person name="Forche A."/>
            <person name="Reedy J.L."/>
            <person name="Agrafioti I."/>
            <person name="Arnaud M.B."/>
            <person name="Bates S."/>
            <person name="Brown A.J."/>
            <person name="Brunke S."/>
            <person name="Costanzo M.C."/>
            <person name="Fitzpatrick D.A."/>
            <person name="de Groot P.W."/>
            <person name="Harris D."/>
            <person name="Hoyer L.L."/>
            <person name="Hube B."/>
            <person name="Klis F.M."/>
            <person name="Kodira C."/>
            <person name="Lennard N."/>
            <person name="Logue M.E."/>
            <person name="Martin R."/>
            <person name="Neiman A.M."/>
            <person name="Nikolaou E."/>
            <person name="Quail M.A."/>
            <person name="Quinn J."/>
            <person name="Santos M.C."/>
            <person name="Schmitzberger F.F."/>
            <person name="Sherlock G."/>
            <person name="Shah P."/>
            <person name="Silverstein K.A."/>
            <person name="Skrzypek M.S."/>
            <person name="Soll D."/>
            <person name="Staggs R."/>
            <person name="Stansfield I."/>
            <person name="Stumpf M.P."/>
            <person name="Sudbery P.E."/>
            <person name="Srikantha T."/>
            <person name="Zeng Q."/>
            <person name="Berman J."/>
            <person name="Berriman M."/>
            <person name="Heitman J."/>
            <person name="Gow N.A."/>
            <person name="Lorenz M.C."/>
            <person name="Birren B.W."/>
            <person name="Kellis M."/>
            <person name="Cuomo C.A."/>
        </authorList>
    </citation>
    <scope>NUCLEOTIDE SEQUENCE [LARGE SCALE GENOMIC DNA]</scope>
    <source>
        <strain evidence="2">ATCC 11503 / BCRC 21390 / CBS 2605 / JCM 1781 / NBRC 1676 / NRRL YB-4239</strain>
    </source>
</reference>
<sequence length="209" mass="22414">MCTQYLDLYSPSLSLANPISSNISISWNLDLFSTNGQSKKSPLNVAITVGLTSLICSKNRSNTCFSSGSLNIVKRPGYSGFGVYSKSAMSSEIISLLVMRKPSPSIIYEIIMTWSILASGNLRGAFVVSISNANTTGSANAMSSLSSTNSTLPCLANTLYHFPTLICLSIATRTWYGTSYSFISLKSFSGSEASMSILKLNISLDSLFI</sequence>
<gene>
    <name evidence="1" type="ORF">LELG_03146</name>
</gene>
<dbReference type="Proteomes" id="UP000001996">
    <property type="component" value="Unassembled WGS sequence"/>
</dbReference>
<dbReference type="VEuPathDB" id="FungiDB:LELG_03146"/>
<dbReference type="AlphaFoldDB" id="A5E0K9"/>
<evidence type="ECO:0000313" key="2">
    <source>
        <dbReference type="Proteomes" id="UP000001996"/>
    </source>
</evidence>